<feature type="transmembrane region" description="Helical" evidence="1">
    <location>
        <begin position="293"/>
        <end position="311"/>
    </location>
</feature>
<comment type="caution">
    <text evidence="2">The sequence shown here is derived from an EMBL/GenBank/DDBJ whole genome shotgun (WGS) entry which is preliminary data.</text>
</comment>
<feature type="transmembrane region" description="Helical" evidence="1">
    <location>
        <begin position="149"/>
        <end position="181"/>
    </location>
</feature>
<feature type="transmembrane region" description="Helical" evidence="1">
    <location>
        <begin position="317"/>
        <end position="334"/>
    </location>
</feature>
<name>A0ABW0KR62_9BACT</name>
<feature type="transmembrane region" description="Helical" evidence="1">
    <location>
        <begin position="115"/>
        <end position="137"/>
    </location>
</feature>
<accession>A0ABW0KR62</accession>
<dbReference type="Proteomes" id="UP001596052">
    <property type="component" value="Unassembled WGS sequence"/>
</dbReference>
<reference evidence="3" key="1">
    <citation type="journal article" date="2019" name="Int. J. Syst. Evol. Microbiol.">
        <title>The Global Catalogue of Microorganisms (GCM) 10K type strain sequencing project: providing services to taxonomists for standard genome sequencing and annotation.</title>
        <authorList>
            <consortium name="The Broad Institute Genomics Platform"/>
            <consortium name="The Broad Institute Genome Sequencing Center for Infectious Disease"/>
            <person name="Wu L."/>
            <person name="Ma J."/>
        </authorList>
    </citation>
    <scope>NUCLEOTIDE SEQUENCE [LARGE SCALE GENOMIC DNA]</scope>
    <source>
        <strain evidence="3">CGMCC 4.1469</strain>
    </source>
</reference>
<evidence type="ECO:0000256" key="1">
    <source>
        <dbReference type="SAM" id="Phobius"/>
    </source>
</evidence>
<organism evidence="2 3">
    <name type="scientific">Prosthecobacter fluviatilis</name>
    <dbReference type="NCBI Taxonomy" id="445931"/>
    <lineage>
        <taxon>Bacteria</taxon>
        <taxon>Pseudomonadati</taxon>
        <taxon>Verrucomicrobiota</taxon>
        <taxon>Verrucomicrobiia</taxon>
        <taxon>Verrucomicrobiales</taxon>
        <taxon>Verrucomicrobiaceae</taxon>
        <taxon>Prosthecobacter</taxon>
    </lineage>
</organism>
<keyword evidence="1" id="KW-0812">Transmembrane</keyword>
<keyword evidence="1" id="KW-0472">Membrane</keyword>
<keyword evidence="1" id="KW-1133">Transmembrane helix</keyword>
<evidence type="ECO:0000313" key="2">
    <source>
        <dbReference type="EMBL" id="MFC5455953.1"/>
    </source>
</evidence>
<dbReference type="EMBL" id="JBHSMQ010000004">
    <property type="protein sequence ID" value="MFC5455953.1"/>
    <property type="molecule type" value="Genomic_DNA"/>
</dbReference>
<dbReference type="RefSeq" id="WP_377167629.1">
    <property type="nucleotide sequence ID" value="NZ_JBHSMQ010000004.1"/>
</dbReference>
<proteinExistence type="predicted"/>
<evidence type="ECO:0000313" key="3">
    <source>
        <dbReference type="Proteomes" id="UP001596052"/>
    </source>
</evidence>
<feature type="transmembrane region" description="Helical" evidence="1">
    <location>
        <begin position="187"/>
        <end position="209"/>
    </location>
</feature>
<protein>
    <recommendedName>
        <fullName evidence="4">Glycosyltransferase RgtA/B/C/D-like domain-containing protein</fullName>
    </recommendedName>
</protein>
<evidence type="ECO:0008006" key="4">
    <source>
        <dbReference type="Google" id="ProtNLM"/>
    </source>
</evidence>
<sequence length="447" mass="49100">MRYLLTFFYLLLVCRLFLLDFVLEPTNDEGIWQWNARCEQWHLPAHGILHNALSPVNHWINRALFAIVPPSVVAKRVLCSLLVAVAAGLSCLRLVRRGNESGAVLLLAWLWLDPYLFRMGSWAILEPLLMFGVVVWYQNSDRVAGGMKGSLLLGLLSGLLVGVKLTVIWLVLGTCACLATARRFRELAVFMSAVGAVAAVCYASVYFQADHARFAEIWRQHTTARTDVVSNVCGLFQGLPDLRAAFYTLTALLGCGWCVWQLVCVRKSLGAAPWAVMAGLAALATQSCRPERYLFPMAFLALLAALDAGLFRECRGWLGAGCLLLALGTNVLWYRNFVLAPANAGGWYIHERLEAAVARGGLIAAPPHLALDLRCPVQPVSVGLLSLPPNEDYMPDFLALQTAAAEPSGGDLRMKDEMLRRQATVVTKGFYSLYQTLQTPPAPSARP</sequence>
<gene>
    <name evidence="2" type="ORF">ACFQDI_13900</name>
</gene>
<keyword evidence="3" id="KW-1185">Reference proteome</keyword>